<gene>
    <name evidence="1" type="ORF">GQF63_18000</name>
</gene>
<evidence type="ECO:0000313" key="1">
    <source>
        <dbReference type="EMBL" id="MVZ63919.1"/>
    </source>
</evidence>
<reference evidence="1 2" key="1">
    <citation type="submission" date="2019-12" db="EMBL/GenBank/DDBJ databases">
        <authorList>
            <person name="Dong K."/>
        </authorList>
    </citation>
    <scope>NUCLEOTIDE SEQUENCE [LARGE SCALE GENOMIC DNA]</scope>
    <source>
        <strain evidence="1 2">JCM 31225</strain>
    </source>
</reference>
<evidence type="ECO:0000313" key="2">
    <source>
        <dbReference type="Proteomes" id="UP000435036"/>
    </source>
</evidence>
<protein>
    <submittedName>
        <fullName evidence="1">ADP-ribosylglycohydrolase family protein</fullName>
    </submittedName>
</protein>
<dbReference type="Proteomes" id="UP000435036">
    <property type="component" value="Unassembled WGS sequence"/>
</dbReference>
<dbReference type="AlphaFoldDB" id="A0A6N8L4F9"/>
<comment type="caution">
    <text evidence="1">The sequence shown here is derived from an EMBL/GenBank/DDBJ whole genome shotgun (WGS) entry which is preliminary data.</text>
</comment>
<dbReference type="Gene3D" id="1.10.4080.10">
    <property type="entry name" value="ADP-ribosylation/Crystallin J1"/>
    <property type="match status" value="1"/>
</dbReference>
<proteinExistence type="predicted"/>
<dbReference type="InterPro" id="IPR005502">
    <property type="entry name" value="Ribosyl_crysJ1"/>
</dbReference>
<keyword evidence="1" id="KW-0378">Hydrolase</keyword>
<dbReference type="InterPro" id="IPR036705">
    <property type="entry name" value="Ribosyl_crysJ1_sf"/>
</dbReference>
<dbReference type="OrthoDB" id="9761704at2"/>
<keyword evidence="2" id="KW-1185">Reference proteome</keyword>
<organism evidence="1 2">
    <name type="scientific">Sphingobacterium humi</name>
    <dbReference type="NCBI Taxonomy" id="1796905"/>
    <lineage>
        <taxon>Bacteria</taxon>
        <taxon>Pseudomonadati</taxon>
        <taxon>Bacteroidota</taxon>
        <taxon>Sphingobacteriia</taxon>
        <taxon>Sphingobacteriales</taxon>
        <taxon>Sphingobacteriaceae</taxon>
        <taxon>Sphingobacterium</taxon>
    </lineage>
</organism>
<name>A0A6N8L4F9_9SPHI</name>
<dbReference type="Pfam" id="PF03747">
    <property type="entry name" value="ADP_ribosyl_GH"/>
    <property type="match status" value="1"/>
</dbReference>
<accession>A0A6N8L4F9</accession>
<sequence>MKSNFLTYFFLLGAFLIFQVQALHAQKKPLKSMSKDELMDKVKGGWAGQTIGVTFGGPTEFRYRGTFIQDYENLAWYDGYIKSTMTHNPSLFDDIYMDLTFVEVMDRLGVDAPVDSFANAFANASYGLWHANQAARYNILTGIKAPESGHWKNNPHADDIDYQIEADFAGLMNPGMPNSASTISDKIGHIMNYGDGWYGGVYVGAMYTLAYVNKDIHFIVNEALKTIPAQSDFYKCIADVIKWHKQYPNNWKQTWFEIQQKWAEEVGCPEGVHAPYNIDAKINAAYIVLGLLYGNGDFTKTLEISTRAGQDSDCNPSSAAGILGTMVGYSQIPAYWKMGLAEAEDINFKYTETSLNRVYQISFKHALEMIQKNGGKVSANAVEIPVQKPVAVRYEKSFEGVYPIKKVGVNRQLKDKYDFEFEGTGFVLVGVARKPSKEATDVDIPLEVYVDGKKIASTIMPTNYLKRKDEVFWIYDLPKGKHKASIVKKETPEGYYVDLTYNLIYSDEPNVGIENHVH</sequence>
<dbReference type="RefSeq" id="WP_160370637.1">
    <property type="nucleotide sequence ID" value="NZ_WSQA01000017.1"/>
</dbReference>
<dbReference type="SUPFAM" id="SSF101478">
    <property type="entry name" value="ADP-ribosylglycohydrolase"/>
    <property type="match status" value="1"/>
</dbReference>
<dbReference type="GO" id="GO:0016787">
    <property type="term" value="F:hydrolase activity"/>
    <property type="evidence" value="ECO:0007669"/>
    <property type="project" value="UniProtKB-KW"/>
</dbReference>
<dbReference type="EMBL" id="WSQA01000017">
    <property type="protein sequence ID" value="MVZ63919.1"/>
    <property type="molecule type" value="Genomic_DNA"/>
</dbReference>